<feature type="region of interest" description="Disordered" evidence="1">
    <location>
        <begin position="1"/>
        <end position="34"/>
    </location>
</feature>
<dbReference type="EMBL" id="LAZR01024947">
    <property type="protein sequence ID" value="KKL73470.1"/>
    <property type="molecule type" value="Genomic_DNA"/>
</dbReference>
<dbReference type="AlphaFoldDB" id="A0A0F9GVQ8"/>
<reference evidence="2" key="1">
    <citation type="journal article" date="2015" name="Nature">
        <title>Complex archaea that bridge the gap between prokaryotes and eukaryotes.</title>
        <authorList>
            <person name="Spang A."/>
            <person name="Saw J.H."/>
            <person name="Jorgensen S.L."/>
            <person name="Zaremba-Niedzwiedzka K."/>
            <person name="Martijn J."/>
            <person name="Lind A.E."/>
            <person name="van Eijk R."/>
            <person name="Schleper C."/>
            <person name="Guy L."/>
            <person name="Ettema T.J."/>
        </authorList>
    </citation>
    <scope>NUCLEOTIDE SEQUENCE</scope>
</reference>
<gene>
    <name evidence="2" type="ORF">LCGC14_2074520</name>
</gene>
<comment type="caution">
    <text evidence="2">The sequence shown here is derived from an EMBL/GenBank/DDBJ whole genome shotgun (WGS) entry which is preliminary data.</text>
</comment>
<sequence length="95" mass="10199">MFRRVGKLHDRSLPSPMAGSPAAHHAAGTQPVQRCDRSGARIAVSVDEGAMNAKCHDCEQPYGDPGFPDLIIPNDAWRHISPTGDQHGILCPSCI</sequence>
<name>A0A0F9GVQ8_9ZZZZ</name>
<evidence type="ECO:0000313" key="2">
    <source>
        <dbReference type="EMBL" id="KKL73470.1"/>
    </source>
</evidence>
<proteinExistence type="predicted"/>
<protein>
    <submittedName>
        <fullName evidence="2">Uncharacterized protein</fullName>
    </submittedName>
</protein>
<feature type="non-terminal residue" evidence="2">
    <location>
        <position position="95"/>
    </location>
</feature>
<accession>A0A0F9GVQ8</accession>
<evidence type="ECO:0000256" key="1">
    <source>
        <dbReference type="SAM" id="MobiDB-lite"/>
    </source>
</evidence>
<organism evidence="2">
    <name type="scientific">marine sediment metagenome</name>
    <dbReference type="NCBI Taxonomy" id="412755"/>
    <lineage>
        <taxon>unclassified sequences</taxon>
        <taxon>metagenomes</taxon>
        <taxon>ecological metagenomes</taxon>
    </lineage>
</organism>